<name>A0A8H4L548_9HYPO</name>
<organism evidence="2 3">
    <name type="scientific">Fusarium albosuccineum</name>
    <dbReference type="NCBI Taxonomy" id="1237068"/>
    <lineage>
        <taxon>Eukaryota</taxon>
        <taxon>Fungi</taxon>
        <taxon>Dikarya</taxon>
        <taxon>Ascomycota</taxon>
        <taxon>Pezizomycotina</taxon>
        <taxon>Sordariomycetes</taxon>
        <taxon>Hypocreomycetidae</taxon>
        <taxon>Hypocreales</taxon>
        <taxon>Nectriaceae</taxon>
        <taxon>Fusarium</taxon>
        <taxon>Fusarium decemcellulare species complex</taxon>
    </lineage>
</organism>
<feature type="region of interest" description="Disordered" evidence="1">
    <location>
        <begin position="37"/>
        <end position="84"/>
    </location>
</feature>
<dbReference type="OrthoDB" id="5100854at2759"/>
<feature type="compositionally biased region" description="Low complexity" evidence="1">
    <location>
        <begin position="126"/>
        <end position="137"/>
    </location>
</feature>
<dbReference type="AlphaFoldDB" id="A0A8H4L548"/>
<keyword evidence="3" id="KW-1185">Reference proteome</keyword>
<protein>
    <submittedName>
        <fullName evidence="2">Uncharacterized protein</fullName>
    </submittedName>
</protein>
<gene>
    <name evidence="2" type="ORF">FALBO_11849</name>
</gene>
<evidence type="ECO:0000313" key="2">
    <source>
        <dbReference type="EMBL" id="KAF4461359.1"/>
    </source>
</evidence>
<proteinExistence type="predicted"/>
<reference evidence="2 3" key="1">
    <citation type="submission" date="2020-01" db="EMBL/GenBank/DDBJ databases">
        <title>Identification and distribution of gene clusters putatively required for synthesis of sphingolipid metabolism inhibitors in phylogenetically diverse species of the filamentous fungus Fusarium.</title>
        <authorList>
            <person name="Kim H.-S."/>
            <person name="Busman M."/>
            <person name="Brown D.W."/>
            <person name="Divon H."/>
            <person name="Uhlig S."/>
            <person name="Proctor R.H."/>
        </authorList>
    </citation>
    <scope>NUCLEOTIDE SEQUENCE [LARGE SCALE GENOMIC DNA]</scope>
    <source>
        <strain evidence="2 3">NRRL 20459</strain>
    </source>
</reference>
<evidence type="ECO:0000256" key="1">
    <source>
        <dbReference type="SAM" id="MobiDB-lite"/>
    </source>
</evidence>
<evidence type="ECO:0000313" key="3">
    <source>
        <dbReference type="Proteomes" id="UP000554235"/>
    </source>
</evidence>
<feature type="region of interest" description="Disordered" evidence="1">
    <location>
        <begin position="1"/>
        <end position="24"/>
    </location>
</feature>
<accession>A0A8H4L548</accession>
<dbReference type="EMBL" id="JAADYS010001736">
    <property type="protein sequence ID" value="KAF4461359.1"/>
    <property type="molecule type" value="Genomic_DNA"/>
</dbReference>
<sequence>MESANINRDNTPSPSSSIILEEPDLSGSIYGDMVDLIMGTGDDHEHPPPPTSDASMSMVLDPAAPHPPEDEDMTDGDGWTIVRSLPSAGSLSSASQTTCPAPASVADSVHNLTAANMLRWDLQNMGSAASPGSPAAPKRSNTRDSDMSPPDLTEPFSPASVHESGWGLCGIGAWADTASPAILAKNVRDIPRQ</sequence>
<feature type="compositionally biased region" description="Polar residues" evidence="1">
    <location>
        <begin position="1"/>
        <end position="11"/>
    </location>
</feature>
<dbReference type="Proteomes" id="UP000554235">
    <property type="component" value="Unassembled WGS sequence"/>
</dbReference>
<comment type="caution">
    <text evidence="2">The sequence shown here is derived from an EMBL/GenBank/DDBJ whole genome shotgun (WGS) entry which is preliminary data.</text>
</comment>
<feature type="region of interest" description="Disordered" evidence="1">
    <location>
        <begin position="124"/>
        <end position="161"/>
    </location>
</feature>